<dbReference type="Pfam" id="PF01292">
    <property type="entry name" value="Ni_hydr_CYTB"/>
    <property type="match status" value="1"/>
</dbReference>
<dbReference type="HOGENOM" id="CLU_095321_4_1_5"/>
<keyword evidence="10" id="KW-0408">Iron</keyword>
<dbReference type="AlphaFoldDB" id="A7HTJ6"/>
<dbReference type="GO" id="GO:0009055">
    <property type="term" value="F:electron transfer activity"/>
    <property type="evidence" value="ECO:0007669"/>
    <property type="project" value="InterPro"/>
</dbReference>
<evidence type="ECO:0000256" key="7">
    <source>
        <dbReference type="ARBA" id="ARBA00022723"/>
    </source>
</evidence>
<proteinExistence type="inferred from homology"/>
<dbReference type="OrthoDB" id="1247465at2"/>
<evidence type="ECO:0000256" key="4">
    <source>
        <dbReference type="ARBA" id="ARBA00022475"/>
    </source>
</evidence>
<evidence type="ECO:0000256" key="11">
    <source>
        <dbReference type="ARBA" id="ARBA00023136"/>
    </source>
</evidence>
<dbReference type="EMBL" id="CP000774">
    <property type="protein sequence ID" value="ABS63229.1"/>
    <property type="molecule type" value="Genomic_DNA"/>
</dbReference>
<dbReference type="PANTHER" id="PTHR30529">
    <property type="entry name" value="CYTOCHROME B561"/>
    <property type="match status" value="1"/>
</dbReference>
<dbReference type="eggNOG" id="COG3038">
    <property type="taxonomic scope" value="Bacteria"/>
</dbReference>
<reference evidence="15 16" key="1">
    <citation type="journal article" date="2011" name="Stand. Genomic Sci.">
        <title>Complete genome sequence of Parvibaculum lavamentivorans type strain (DS-1(T)).</title>
        <authorList>
            <person name="Schleheck D."/>
            <person name="Weiss M."/>
            <person name="Pitluck S."/>
            <person name="Bruce D."/>
            <person name="Land M.L."/>
            <person name="Han S."/>
            <person name="Saunders E."/>
            <person name="Tapia R."/>
            <person name="Detter C."/>
            <person name="Brettin T."/>
            <person name="Han J."/>
            <person name="Woyke T."/>
            <person name="Goodwin L."/>
            <person name="Pennacchio L."/>
            <person name="Nolan M."/>
            <person name="Cook A.M."/>
            <person name="Kjelleberg S."/>
            <person name="Thomas T."/>
        </authorList>
    </citation>
    <scope>NUCLEOTIDE SEQUENCE [LARGE SCALE GENOMIC DNA]</scope>
    <source>
        <strain evidence="16">DS-1 / DSM 13023 / NCIMB 13966</strain>
    </source>
</reference>
<gene>
    <name evidence="15" type="ordered locus">Plav_1610</name>
</gene>
<dbReference type="InterPro" id="IPR016174">
    <property type="entry name" value="Di-haem_cyt_TM"/>
</dbReference>
<evidence type="ECO:0000256" key="2">
    <source>
        <dbReference type="ARBA" id="ARBA00004651"/>
    </source>
</evidence>
<keyword evidence="16" id="KW-1185">Reference proteome</keyword>
<keyword evidence="9 13" id="KW-1133">Transmembrane helix</keyword>
<dbReference type="PANTHER" id="PTHR30529:SF1">
    <property type="entry name" value="CYTOCHROME B561 HOMOLOG 2"/>
    <property type="match status" value="1"/>
</dbReference>
<dbReference type="GO" id="GO:0046872">
    <property type="term" value="F:metal ion binding"/>
    <property type="evidence" value="ECO:0007669"/>
    <property type="project" value="UniProtKB-KW"/>
</dbReference>
<evidence type="ECO:0000256" key="8">
    <source>
        <dbReference type="ARBA" id="ARBA00022982"/>
    </source>
</evidence>
<dbReference type="STRING" id="402881.Plav_1610"/>
<dbReference type="GO" id="GO:0020037">
    <property type="term" value="F:heme binding"/>
    <property type="evidence" value="ECO:0007669"/>
    <property type="project" value="TreeGrafter"/>
</dbReference>
<feature type="transmembrane region" description="Helical" evidence="13">
    <location>
        <begin position="45"/>
        <end position="63"/>
    </location>
</feature>
<keyword evidence="8" id="KW-0249">Electron transport</keyword>
<dbReference type="InterPro" id="IPR011577">
    <property type="entry name" value="Cyt_b561_bac/Ni-Hgenase"/>
</dbReference>
<name>A7HTJ6_PARL1</name>
<sequence length="176" mass="19575">MTTAETKDANGNFSTGFKSFHWAAGVLVLLMLYSGFTLSRETATWHFGTGIVVLVLMVGWLAIRGRQSRPPLPADMPRWQTITARATHHSLYLLVTLQPIFGLMMVTTSDREPVAFGFIPLKIAENGVINEIGHVGHMINAYLLTALVLLHIAGALEHHFIRRDNVLRRMLPFGKA</sequence>
<evidence type="ECO:0000259" key="14">
    <source>
        <dbReference type="Pfam" id="PF01292"/>
    </source>
</evidence>
<keyword evidence="3" id="KW-0813">Transport</keyword>
<organism evidence="15 16">
    <name type="scientific">Parvibaculum lavamentivorans (strain DS-1 / DSM 13023 / NCIMB 13966)</name>
    <dbReference type="NCBI Taxonomy" id="402881"/>
    <lineage>
        <taxon>Bacteria</taxon>
        <taxon>Pseudomonadati</taxon>
        <taxon>Pseudomonadota</taxon>
        <taxon>Alphaproteobacteria</taxon>
        <taxon>Hyphomicrobiales</taxon>
        <taxon>Parvibaculaceae</taxon>
        <taxon>Parvibaculum</taxon>
    </lineage>
</organism>
<feature type="transmembrane region" description="Helical" evidence="13">
    <location>
        <begin position="20"/>
        <end position="38"/>
    </location>
</feature>
<evidence type="ECO:0000256" key="10">
    <source>
        <dbReference type="ARBA" id="ARBA00023004"/>
    </source>
</evidence>
<keyword evidence="5" id="KW-0349">Heme</keyword>
<feature type="transmembrane region" description="Helical" evidence="13">
    <location>
        <begin position="141"/>
        <end position="161"/>
    </location>
</feature>
<keyword evidence="11 13" id="KW-0472">Membrane</keyword>
<evidence type="ECO:0000256" key="1">
    <source>
        <dbReference type="ARBA" id="ARBA00001970"/>
    </source>
</evidence>
<dbReference type="GO" id="GO:0005886">
    <property type="term" value="C:plasma membrane"/>
    <property type="evidence" value="ECO:0007669"/>
    <property type="project" value="UniProtKB-SubCell"/>
</dbReference>
<evidence type="ECO:0000256" key="6">
    <source>
        <dbReference type="ARBA" id="ARBA00022692"/>
    </source>
</evidence>
<comment type="subcellular location">
    <subcellularLocation>
        <location evidence="2">Cell membrane</location>
        <topology evidence="2">Multi-pass membrane protein</topology>
    </subcellularLocation>
</comment>
<evidence type="ECO:0000313" key="15">
    <source>
        <dbReference type="EMBL" id="ABS63229.1"/>
    </source>
</evidence>
<keyword evidence="4" id="KW-1003">Cell membrane</keyword>
<accession>A7HTJ6</accession>
<keyword evidence="7" id="KW-0479">Metal-binding</keyword>
<keyword evidence="6 13" id="KW-0812">Transmembrane</keyword>
<dbReference type="InterPro" id="IPR052168">
    <property type="entry name" value="Cytochrome_b561_oxidase"/>
</dbReference>
<dbReference type="Proteomes" id="UP000006377">
    <property type="component" value="Chromosome"/>
</dbReference>
<dbReference type="RefSeq" id="WP_012110517.1">
    <property type="nucleotide sequence ID" value="NC_009719.1"/>
</dbReference>
<comment type="cofactor">
    <cofactor evidence="1">
        <name>heme b</name>
        <dbReference type="ChEBI" id="CHEBI:60344"/>
    </cofactor>
</comment>
<feature type="domain" description="Cytochrome b561 bacterial/Ni-hydrogenase" evidence="14">
    <location>
        <begin position="13"/>
        <end position="172"/>
    </location>
</feature>
<dbReference type="SUPFAM" id="SSF81342">
    <property type="entry name" value="Transmembrane di-heme cytochromes"/>
    <property type="match status" value="1"/>
</dbReference>
<evidence type="ECO:0000256" key="12">
    <source>
        <dbReference type="ARBA" id="ARBA00037975"/>
    </source>
</evidence>
<protein>
    <submittedName>
        <fullName evidence="15">Cytochrome B561</fullName>
    </submittedName>
</protein>
<dbReference type="GO" id="GO:0022904">
    <property type="term" value="P:respiratory electron transport chain"/>
    <property type="evidence" value="ECO:0007669"/>
    <property type="project" value="InterPro"/>
</dbReference>
<evidence type="ECO:0000256" key="13">
    <source>
        <dbReference type="SAM" id="Phobius"/>
    </source>
</evidence>
<dbReference type="KEGG" id="pla:Plav_1610"/>
<evidence type="ECO:0000256" key="9">
    <source>
        <dbReference type="ARBA" id="ARBA00022989"/>
    </source>
</evidence>
<evidence type="ECO:0000256" key="3">
    <source>
        <dbReference type="ARBA" id="ARBA00022448"/>
    </source>
</evidence>
<comment type="similarity">
    <text evidence="12">Belongs to the cytochrome b561 family.</text>
</comment>
<evidence type="ECO:0000313" key="16">
    <source>
        <dbReference type="Proteomes" id="UP000006377"/>
    </source>
</evidence>
<evidence type="ECO:0000256" key="5">
    <source>
        <dbReference type="ARBA" id="ARBA00022617"/>
    </source>
</evidence>